<dbReference type="PRINTS" id="PR00821">
    <property type="entry name" value="TAGLIPASE"/>
</dbReference>
<evidence type="ECO:0000256" key="5">
    <source>
        <dbReference type="RuleBase" id="RU004262"/>
    </source>
</evidence>
<keyword evidence="4 6" id="KW-1015">Disulfide bond</keyword>
<dbReference type="GO" id="GO:0004465">
    <property type="term" value="F:lipoprotein lipase activity"/>
    <property type="evidence" value="ECO:0007669"/>
    <property type="project" value="TreeGrafter"/>
</dbReference>
<comment type="catalytic activity">
    <reaction evidence="6">
        <text>a triacylglycerol + H2O = a diacylglycerol + a fatty acid + H(+)</text>
        <dbReference type="Rhea" id="RHEA:12044"/>
        <dbReference type="ChEBI" id="CHEBI:15377"/>
        <dbReference type="ChEBI" id="CHEBI:15378"/>
        <dbReference type="ChEBI" id="CHEBI:17855"/>
        <dbReference type="ChEBI" id="CHEBI:18035"/>
        <dbReference type="ChEBI" id="CHEBI:28868"/>
        <dbReference type="EC" id="3.1.1.3"/>
    </reaction>
</comment>
<dbReference type="Proteomes" id="UP000824782">
    <property type="component" value="Unassembled WGS sequence"/>
</dbReference>
<keyword evidence="6" id="KW-0443">Lipid metabolism</keyword>
<name>A0AAV6ZI96_ENGPU</name>
<evidence type="ECO:0000313" key="8">
    <source>
        <dbReference type="EMBL" id="KAG8547968.1"/>
    </source>
</evidence>
<dbReference type="InterPro" id="IPR029058">
    <property type="entry name" value="AB_hydrolase_fold"/>
</dbReference>
<dbReference type="InterPro" id="IPR000734">
    <property type="entry name" value="TAG_lipase"/>
</dbReference>
<protein>
    <recommendedName>
        <fullName evidence="6">Triacylglycerol lipase</fullName>
        <ecNumber evidence="6">3.1.1.3</ecNumber>
    </recommendedName>
    <alternativeName>
        <fullName evidence="6">Pancreatic lipase</fullName>
    </alternativeName>
</protein>
<comment type="similarity">
    <text evidence="2 5">Belongs to the AB hydrolase superfamily. Lipase family.</text>
</comment>
<evidence type="ECO:0000256" key="6">
    <source>
        <dbReference type="RuleBase" id="RU362046"/>
    </source>
</evidence>
<dbReference type="Gene3D" id="3.40.50.1820">
    <property type="entry name" value="alpha/beta hydrolase"/>
    <property type="match status" value="1"/>
</dbReference>
<reference evidence="8" key="1">
    <citation type="thesis" date="2020" institute="ProQuest LLC" country="789 East Eisenhower Parkway, Ann Arbor, MI, USA">
        <title>Comparative Genomics and Chromosome Evolution.</title>
        <authorList>
            <person name="Mudd A.B."/>
        </authorList>
    </citation>
    <scope>NUCLEOTIDE SEQUENCE</scope>
    <source>
        <strain evidence="8">237g6f4</strain>
        <tissue evidence="8">Blood</tissue>
    </source>
</reference>
<dbReference type="SUPFAM" id="SSF53474">
    <property type="entry name" value="alpha/beta-Hydrolases"/>
    <property type="match status" value="1"/>
</dbReference>
<evidence type="ECO:0000256" key="2">
    <source>
        <dbReference type="ARBA" id="ARBA00010701"/>
    </source>
</evidence>
<dbReference type="Pfam" id="PF00151">
    <property type="entry name" value="Lipase"/>
    <property type="match status" value="1"/>
</dbReference>
<keyword evidence="3 6" id="KW-0964">Secreted</keyword>
<dbReference type="EC" id="3.1.1.3" evidence="6"/>
<keyword evidence="6" id="KW-0442">Lipid degradation</keyword>
<sequence length="141" mass="16109">MLLWTIGIFFFSAVKVERPFAKLPWAPEKINTRFLLYTRNNQNSYQAISATNPSSISSSNFRTSRKTRFVIHGFTDSGESSWLSDICRRLFQIEDSNCICVDWSGGSRTLYSQASNNIRVVGAEVAYFIGVLQVNIIYLQY</sequence>
<feature type="domain" description="Lipase" evidence="7">
    <location>
        <begin position="15"/>
        <end position="137"/>
    </location>
</feature>
<gene>
    <name evidence="8" type="ORF">GDO81_027024</name>
</gene>
<feature type="chain" id="PRO_5043106476" description="Triacylglycerol lipase" evidence="6">
    <location>
        <begin position="17"/>
        <end position="141"/>
    </location>
</feature>
<dbReference type="PANTHER" id="PTHR11610">
    <property type="entry name" value="LIPASE"/>
    <property type="match status" value="1"/>
</dbReference>
<organism evidence="8 9">
    <name type="scientific">Engystomops pustulosus</name>
    <name type="common">Tungara frog</name>
    <name type="synonym">Physalaemus pustulosus</name>
    <dbReference type="NCBI Taxonomy" id="76066"/>
    <lineage>
        <taxon>Eukaryota</taxon>
        <taxon>Metazoa</taxon>
        <taxon>Chordata</taxon>
        <taxon>Craniata</taxon>
        <taxon>Vertebrata</taxon>
        <taxon>Euteleostomi</taxon>
        <taxon>Amphibia</taxon>
        <taxon>Batrachia</taxon>
        <taxon>Anura</taxon>
        <taxon>Neobatrachia</taxon>
        <taxon>Hyloidea</taxon>
        <taxon>Leptodactylidae</taxon>
        <taxon>Leiuperinae</taxon>
        <taxon>Engystomops</taxon>
    </lineage>
</organism>
<dbReference type="PRINTS" id="PR00823">
    <property type="entry name" value="PANCLIPASE"/>
</dbReference>
<evidence type="ECO:0000259" key="7">
    <source>
        <dbReference type="Pfam" id="PF00151"/>
    </source>
</evidence>
<dbReference type="PANTHER" id="PTHR11610:SF188">
    <property type="entry name" value="TRIACYLGLYCEROL LIPASE"/>
    <property type="match status" value="1"/>
</dbReference>
<proteinExistence type="inferred from homology"/>
<dbReference type="EMBL" id="WNYA01000559">
    <property type="protein sequence ID" value="KAG8547968.1"/>
    <property type="molecule type" value="Genomic_DNA"/>
</dbReference>
<comment type="subcellular location">
    <subcellularLocation>
        <location evidence="1 6">Secreted</location>
    </subcellularLocation>
</comment>
<feature type="signal peptide" evidence="6">
    <location>
        <begin position="1"/>
        <end position="16"/>
    </location>
</feature>
<dbReference type="GO" id="GO:0005615">
    <property type="term" value="C:extracellular space"/>
    <property type="evidence" value="ECO:0007669"/>
    <property type="project" value="TreeGrafter"/>
</dbReference>
<evidence type="ECO:0000313" key="9">
    <source>
        <dbReference type="Proteomes" id="UP000824782"/>
    </source>
</evidence>
<comment type="caution">
    <text evidence="8">The sequence shown here is derived from an EMBL/GenBank/DDBJ whole genome shotgun (WGS) entry which is preliminary data.</text>
</comment>
<keyword evidence="9" id="KW-1185">Reference proteome</keyword>
<evidence type="ECO:0000256" key="4">
    <source>
        <dbReference type="ARBA" id="ARBA00023157"/>
    </source>
</evidence>
<dbReference type="InterPro" id="IPR013818">
    <property type="entry name" value="Lipase"/>
</dbReference>
<dbReference type="InterPro" id="IPR002331">
    <property type="entry name" value="Lipase_panc"/>
</dbReference>
<keyword evidence="6" id="KW-0732">Signal</keyword>
<dbReference type="AlphaFoldDB" id="A0AAV6ZI96"/>
<dbReference type="GO" id="GO:0016042">
    <property type="term" value="P:lipid catabolic process"/>
    <property type="evidence" value="ECO:0007669"/>
    <property type="project" value="UniProtKB-KW"/>
</dbReference>
<evidence type="ECO:0000256" key="1">
    <source>
        <dbReference type="ARBA" id="ARBA00004613"/>
    </source>
</evidence>
<evidence type="ECO:0000256" key="3">
    <source>
        <dbReference type="ARBA" id="ARBA00022525"/>
    </source>
</evidence>
<accession>A0AAV6ZI96</accession>